<dbReference type="Proteomes" id="UP001530315">
    <property type="component" value="Unassembled WGS sequence"/>
</dbReference>
<name>A0ABD3MIM9_9STRA</name>
<evidence type="ECO:0000313" key="3">
    <source>
        <dbReference type="EMBL" id="KAL3763930.1"/>
    </source>
</evidence>
<feature type="compositionally biased region" description="Acidic residues" evidence="1">
    <location>
        <begin position="56"/>
        <end position="67"/>
    </location>
</feature>
<reference evidence="3 4" key="1">
    <citation type="submission" date="2024-10" db="EMBL/GenBank/DDBJ databases">
        <title>Updated reference genomes for cyclostephanoid diatoms.</title>
        <authorList>
            <person name="Roberts W.R."/>
            <person name="Alverson A.J."/>
        </authorList>
    </citation>
    <scope>NUCLEOTIDE SEQUENCE [LARGE SCALE GENOMIC DNA]</scope>
    <source>
        <strain evidence="3 4">AJA276-08</strain>
    </source>
</reference>
<comment type="caution">
    <text evidence="3">The sequence shown here is derived from an EMBL/GenBank/DDBJ whole genome shotgun (WGS) entry which is preliminary data.</text>
</comment>
<evidence type="ECO:0000256" key="2">
    <source>
        <dbReference type="SAM" id="SignalP"/>
    </source>
</evidence>
<organism evidence="3 4">
    <name type="scientific">Stephanodiscus triporus</name>
    <dbReference type="NCBI Taxonomy" id="2934178"/>
    <lineage>
        <taxon>Eukaryota</taxon>
        <taxon>Sar</taxon>
        <taxon>Stramenopiles</taxon>
        <taxon>Ochrophyta</taxon>
        <taxon>Bacillariophyta</taxon>
        <taxon>Coscinodiscophyceae</taxon>
        <taxon>Thalassiosirophycidae</taxon>
        <taxon>Stephanodiscales</taxon>
        <taxon>Stephanodiscaceae</taxon>
        <taxon>Stephanodiscus</taxon>
    </lineage>
</organism>
<evidence type="ECO:0008006" key="5">
    <source>
        <dbReference type="Google" id="ProtNLM"/>
    </source>
</evidence>
<keyword evidence="2" id="KW-0732">Signal</keyword>
<keyword evidence="4" id="KW-1185">Reference proteome</keyword>
<dbReference type="AlphaFoldDB" id="A0ABD3MIM9"/>
<feature type="chain" id="PRO_5044802178" description="Secreted RxLR effector peptide protein" evidence="2">
    <location>
        <begin position="24"/>
        <end position="67"/>
    </location>
</feature>
<proteinExistence type="predicted"/>
<evidence type="ECO:0000256" key="1">
    <source>
        <dbReference type="SAM" id="MobiDB-lite"/>
    </source>
</evidence>
<feature type="region of interest" description="Disordered" evidence="1">
    <location>
        <begin position="38"/>
        <end position="67"/>
    </location>
</feature>
<evidence type="ECO:0000313" key="4">
    <source>
        <dbReference type="Proteomes" id="UP001530315"/>
    </source>
</evidence>
<protein>
    <recommendedName>
        <fullName evidence="5">Secreted RxLR effector peptide protein</fullName>
    </recommendedName>
</protein>
<gene>
    <name evidence="3" type="ORF">ACHAW5_008368</name>
</gene>
<accession>A0ABD3MIM9</accession>
<dbReference type="EMBL" id="JALLAZ020001788">
    <property type="protein sequence ID" value="KAL3763930.1"/>
    <property type="molecule type" value="Genomic_DNA"/>
</dbReference>
<sequence>MRITSLAALIAACSSSVFSPAEGAASVDMKRAELGGLCRQDRDDDGDAELGASDIELSDEEKAETKH</sequence>
<feature type="signal peptide" evidence="2">
    <location>
        <begin position="1"/>
        <end position="23"/>
    </location>
</feature>